<dbReference type="Gene3D" id="2.40.10.120">
    <property type="match status" value="1"/>
</dbReference>
<accession>A0ABT6JX92</accession>
<dbReference type="SUPFAM" id="SSF50494">
    <property type="entry name" value="Trypsin-like serine proteases"/>
    <property type="match status" value="1"/>
</dbReference>
<dbReference type="GO" id="GO:0008233">
    <property type="term" value="F:peptidase activity"/>
    <property type="evidence" value="ECO:0007669"/>
    <property type="project" value="UniProtKB-KW"/>
</dbReference>
<name>A0ABT6JX92_9GAMM</name>
<sequence>MPAVRITEDNLALTTLRRSWATAIYSDQDGIGAMGSMHEAGDGLAALVLLEEEGPTVLGSGVMIGPGLAVVATHVLDEFAARSAPPLLLTFLPDGTRAWLPRDRSTASGPSAFGSDRRIVSDVTLLSCTLNSDAHEHHPLTLAPLQVGLPLIGERLWAFGYRHGALQDAVALISPLVTSGLVTAVFPQGRGERMPSACIEVAMDTKGGMSGGPVVNADGDLVGIVSSSIEGGPSYVTLIWELLRLEVHSTLPLLAGRGDIDLFAAQQLGLVKLKGQIKRSRRGDATITLSKAEAELMAVSVELTSMVSSRPSGRFLDDAQLEEFQECWLSEMEKAAADAALVYLEELALASVRGFLAASGVPAECLAPIRAFSVEDFEGLEDLDLLSVWEDEDGTLTASCAFDLLSVVWTVEVPEADYLAKAGDYDAHFINIAIDGPTASMELVQRCHFEAALTLDPEGEWSTQSSITFSGVFHPRLRAPEAGGTPALGHS</sequence>
<keyword evidence="1" id="KW-0378">Hydrolase</keyword>
<reference evidence="1 2" key="1">
    <citation type="submission" date="2023-04" db="EMBL/GenBank/DDBJ databases">
        <title>Luteimonas sp. M1R5S59.</title>
        <authorList>
            <person name="Sun J.-Q."/>
        </authorList>
    </citation>
    <scope>NUCLEOTIDE SEQUENCE [LARGE SCALE GENOMIC DNA]</scope>
    <source>
        <strain evidence="1 2">M1R5S59</strain>
    </source>
</reference>
<keyword evidence="1" id="KW-0645">Protease</keyword>
<keyword evidence="2" id="KW-1185">Reference proteome</keyword>
<gene>
    <name evidence="1" type="ORF">QFW81_15480</name>
</gene>
<dbReference type="InterPro" id="IPR009003">
    <property type="entry name" value="Peptidase_S1_PA"/>
</dbReference>
<organism evidence="1 2">
    <name type="scientific">Luteimonas kalidii</name>
    <dbReference type="NCBI Taxonomy" id="3042025"/>
    <lineage>
        <taxon>Bacteria</taxon>
        <taxon>Pseudomonadati</taxon>
        <taxon>Pseudomonadota</taxon>
        <taxon>Gammaproteobacteria</taxon>
        <taxon>Lysobacterales</taxon>
        <taxon>Lysobacteraceae</taxon>
        <taxon>Luteimonas</taxon>
    </lineage>
</organism>
<evidence type="ECO:0000313" key="1">
    <source>
        <dbReference type="EMBL" id="MDH5835315.1"/>
    </source>
</evidence>
<dbReference type="EMBL" id="JARXRO010000020">
    <property type="protein sequence ID" value="MDH5835315.1"/>
    <property type="molecule type" value="Genomic_DNA"/>
</dbReference>
<protein>
    <submittedName>
        <fullName evidence="1">Serine protease</fullName>
    </submittedName>
</protein>
<proteinExistence type="predicted"/>
<comment type="caution">
    <text evidence="1">The sequence shown here is derived from an EMBL/GenBank/DDBJ whole genome shotgun (WGS) entry which is preliminary data.</text>
</comment>
<dbReference type="Proteomes" id="UP001156873">
    <property type="component" value="Unassembled WGS sequence"/>
</dbReference>
<dbReference type="Pfam" id="PF13365">
    <property type="entry name" value="Trypsin_2"/>
    <property type="match status" value="1"/>
</dbReference>
<dbReference type="GO" id="GO:0006508">
    <property type="term" value="P:proteolysis"/>
    <property type="evidence" value="ECO:0007669"/>
    <property type="project" value="UniProtKB-KW"/>
</dbReference>
<dbReference type="RefSeq" id="WP_280580044.1">
    <property type="nucleotide sequence ID" value="NZ_JARXRO010000020.1"/>
</dbReference>
<evidence type="ECO:0000313" key="2">
    <source>
        <dbReference type="Proteomes" id="UP001156873"/>
    </source>
</evidence>